<comment type="caution">
    <text evidence="1">The sequence shown here is derived from an EMBL/GenBank/DDBJ whole genome shotgun (WGS) entry which is preliminary data.</text>
</comment>
<accession>A0A392T3I8</accession>
<dbReference type="AlphaFoldDB" id="A0A392T3I8"/>
<proteinExistence type="predicted"/>
<dbReference type="Proteomes" id="UP000265520">
    <property type="component" value="Unassembled WGS sequence"/>
</dbReference>
<name>A0A392T3I8_9FABA</name>
<reference evidence="1 2" key="1">
    <citation type="journal article" date="2018" name="Front. Plant Sci.">
        <title>Red Clover (Trifolium pratense) and Zigzag Clover (T. medium) - A Picture of Genomic Similarities and Differences.</title>
        <authorList>
            <person name="Dluhosova J."/>
            <person name="Istvanek J."/>
            <person name="Nedelnik J."/>
            <person name="Repkova J."/>
        </authorList>
    </citation>
    <scope>NUCLEOTIDE SEQUENCE [LARGE SCALE GENOMIC DNA]</scope>
    <source>
        <strain evidence="2">cv. 10/8</strain>
        <tissue evidence="1">Leaf</tissue>
    </source>
</reference>
<keyword evidence="2" id="KW-1185">Reference proteome</keyword>
<organism evidence="1 2">
    <name type="scientific">Trifolium medium</name>
    <dbReference type="NCBI Taxonomy" id="97028"/>
    <lineage>
        <taxon>Eukaryota</taxon>
        <taxon>Viridiplantae</taxon>
        <taxon>Streptophyta</taxon>
        <taxon>Embryophyta</taxon>
        <taxon>Tracheophyta</taxon>
        <taxon>Spermatophyta</taxon>
        <taxon>Magnoliopsida</taxon>
        <taxon>eudicotyledons</taxon>
        <taxon>Gunneridae</taxon>
        <taxon>Pentapetalae</taxon>
        <taxon>rosids</taxon>
        <taxon>fabids</taxon>
        <taxon>Fabales</taxon>
        <taxon>Fabaceae</taxon>
        <taxon>Papilionoideae</taxon>
        <taxon>50 kb inversion clade</taxon>
        <taxon>NPAAA clade</taxon>
        <taxon>Hologalegina</taxon>
        <taxon>IRL clade</taxon>
        <taxon>Trifolieae</taxon>
        <taxon>Trifolium</taxon>
    </lineage>
</organism>
<protein>
    <submittedName>
        <fullName evidence="1">Uncharacterized protein</fullName>
    </submittedName>
</protein>
<sequence length="54" mass="6007">NIQKRQQLSNLIIHGAQCVKQWGRDYKVATKIKVWGNTTSAASSSPHPAARTIF</sequence>
<dbReference type="EMBL" id="LXQA010500215">
    <property type="protein sequence ID" value="MCI55693.1"/>
    <property type="molecule type" value="Genomic_DNA"/>
</dbReference>
<feature type="non-terminal residue" evidence="1">
    <location>
        <position position="1"/>
    </location>
</feature>
<evidence type="ECO:0000313" key="2">
    <source>
        <dbReference type="Proteomes" id="UP000265520"/>
    </source>
</evidence>
<evidence type="ECO:0000313" key="1">
    <source>
        <dbReference type="EMBL" id="MCI55693.1"/>
    </source>
</evidence>